<dbReference type="PANTHER" id="PTHR43475">
    <property type="entry name" value="METHYLTHIORIBOSE-1-PHOSPHATE ISOMERASE"/>
    <property type="match status" value="1"/>
</dbReference>
<keyword evidence="2" id="KW-0486">Methionine biosynthesis</keyword>
<keyword evidence="2" id="KW-0028">Amino-acid biosynthesis</keyword>
<proteinExistence type="inferred from homology"/>
<keyword evidence="5" id="KW-1185">Reference proteome</keyword>
<feature type="active site" description="Proton donor" evidence="2">
    <location>
        <position position="255"/>
    </location>
</feature>
<comment type="similarity">
    <text evidence="2">Belongs to the EIF-2B alpha/beta/delta subunits family. MtnA subfamily.</text>
</comment>
<keyword evidence="1 2" id="KW-0413">Isomerase</keyword>
<dbReference type="EMBL" id="JAAKYA010000012">
    <property type="protein sequence ID" value="NGO38145.1"/>
    <property type="molecule type" value="Genomic_DNA"/>
</dbReference>
<accession>A0A6M1RN49</accession>
<evidence type="ECO:0000256" key="1">
    <source>
        <dbReference type="ARBA" id="ARBA00023235"/>
    </source>
</evidence>
<feature type="binding site" evidence="2">
    <location>
        <begin position="266"/>
        <end position="267"/>
    </location>
    <ligand>
        <name>substrate</name>
    </ligand>
</feature>
<comment type="catalytic activity">
    <reaction evidence="2">
        <text>5-(methylsulfanyl)-alpha-D-ribose 1-phosphate = 5-(methylsulfanyl)-D-ribulose 1-phosphate</text>
        <dbReference type="Rhea" id="RHEA:19989"/>
        <dbReference type="ChEBI" id="CHEBI:58533"/>
        <dbReference type="ChEBI" id="CHEBI:58548"/>
        <dbReference type="EC" id="5.3.1.23"/>
    </reaction>
</comment>
<evidence type="ECO:0000256" key="3">
    <source>
        <dbReference type="SAM" id="MobiDB-lite"/>
    </source>
</evidence>
<name>A0A6M1RN49_9BACT</name>
<dbReference type="GO" id="GO:0046523">
    <property type="term" value="F:S-methyl-5-thioribose-1-phosphate isomerase activity"/>
    <property type="evidence" value="ECO:0007669"/>
    <property type="project" value="UniProtKB-UniRule"/>
</dbReference>
<dbReference type="InterPro" id="IPR027363">
    <property type="entry name" value="M1Pi_N"/>
</dbReference>
<sequence length="390" mass="42474">MAVDDFLRPMKPAMKGGSTGPRSVSFDADTNSVCLLDQRLLPHRVVWVRTPDHRATAQAIRDMVVRGAPAIAAAAAYGLAQGIREYGGRDLRRFRAHVRQVHATLLNARPTAVDPTRAMQEVLDAMRRGRTVPERQALALAAAEEFAHRSALECRALGEQGLRLIHDGISLLTHCNAGRLACVDHGTATAPLYLARERGIKFHVFCTETRPRSQGAALTAWELAQAGIPHTIVPDTAVGLLMQQRRVDLVLVGSDRVLGRTGDVTNKIGTYQLAVLARRHGIPFYVAIPLSTLDWHLRSPRQIPIEERDAEEVLCARGAPVVPKGSRIRPEPITVRVANPGSPAWNPAFDITPAELVTGILTPVGLFKPGELWANRHALGYRTGSGTARV</sequence>
<feature type="binding site" evidence="2">
    <location>
        <begin position="66"/>
        <end position="68"/>
    </location>
    <ligand>
        <name>substrate</name>
    </ligand>
</feature>
<evidence type="ECO:0000313" key="4">
    <source>
        <dbReference type="EMBL" id="NGO38145.1"/>
    </source>
</evidence>
<dbReference type="NCBIfam" id="NF004326">
    <property type="entry name" value="PRK05720.1"/>
    <property type="match status" value="1"/>
</dbReference>
<dbReference type="InterPro" id="IPR042529">
    <property type="entry name" value="IF_2B-like_C"/>
</dbReference>
<comment type="caution">
    <text evidence="4">The sequence shown here is derived from an EMBL/GenBank/DDBJ whole genome shotgun (WGS) entry which is preliminary data.</text>
</comment>
<dbReference type="Gene3D" id="1.20.120.420">
    <property type="entry name" value="translation initiation factor eif-2b, domain 1"/>
    <property type="match status" value="1"/>
</dbReference>
<feature type="region of interest" description="Disordered" evidence="3">
    <location>
        <begin position="1"/>
        <end position="23"/>
    </location>
</feature>
<feature type="binding site" evidence="2">
    <location>
        <position position="109"/>
    </location>
    <ligand>
        <name>substrate</name>
    </ligand>
</feature>
<protein>
    <recommendedName>
        <fullName evidence="2">Methylthioribose-1-phosphate isomerase</fullName>
        <shortName evidence="2">M1Pi</shortName>
        <shortName evidence="2">MTR-1-P isomerase</shortName>
        <ecNumber evidence="2">5.3.1.23</ecNumber>
    </recommendedName>
    <alternativeName>
        <fullName evidence="2">S-methyl-5-thioribose-1-phosphate isomerase</fullName>
    </alternativeName>
</protein>
<reference evidence="4 5" key="1">
    <citation type="submission" date="2020-02" db="EMBL/GenBank/DDBJ databases">
        <title>Draft genome sequence of Limisphaera ngatamarikiensis NGM72.4T, a thermophilic Verrucomicrobia grouped in subdivision 3.</title>
        <authorList>
            <person name="Carere C.R."/>
            <person name="Steen J."/>
            <person name="Hugenholtz P."/>
            <person name="Stott M.B."/>
        </authorList>
    </citation>
    <scope>NUCLEOTIDE SEQUENCE [LARGE SCALE GENOMIC DNA]</scope>
    <source>
        <strain evidence="4 5">NGM72.4</strain>
    </source>
</reference>
<dbReference type="PANTHER" id="PTHR43475:SF1">
    <property type="entry name" value="METHYLTHIORIBOSE-1-PHOSPHATE ISOMERASE"/>
    <property type="match status" value="1"/>
</dbReference>
<dbReference type="AlphaFoldDB" id="A0A6M1RN49"/>
<dbReference type="UniPathway" id="UPA00904">
    <property type="reaction ID" value="UER00874"/>
</dbReference>
<dbReference type="SUPFAM" id="SSF100950">
    <property type="entry name" value="NagB/RpiA/CoA transferase-like"/>
    <property type="match status" value="1"/>
</dbReference>
<dbReference type="GO" id="GO:0019509">
    <property type="term" value="P:L-methionine salvage from methylthioadenosine"/>
    <property type="evidence" value="ECO:0007669"/>
    <property type="project" value="UniProtKB-UniRule"/>
</dbReference>
<comment type="pathway">
    <text evidence="2">Amino-acid biosynthesis; L-methionine biosynthesis via salvage pathway; L-methionine from S-methyl-5-thio-alpha-D-ribose 1-phosphate: step 1/6.</text>
</comment>
<dbReference type="HAMAP" id="MF_01678">
    <property type="entry name" value="Salvage_MtnA"/>
    <property type="match status" value="1"/>
</dbReference>
<feature type="binding site" evidence="2">
    <location>
        <position position="214"/>
    </location>
    <ligand>
        <name>substrate</name>
    </ligand>
</feature>
<dbReference type="InterPro" id="IPR000649">
    <property type="entry name" value="IF-2B-related"/>
</dbReference>
<dbReference type="InterPro" id="IPR011559">
    <property type="entry name" value="Initiation_fac_2B_a/b/d"/>
</dbReference>
<evidence type="ECO:0000313" key="5">
    <source>
        <dbReference type="Proteomes" id="UP000477311"/>
    </source>
</evidence>
<gene>
    <name evidence="2 4" type="primary">mtnA</name>
    <name evidence="4" type="ORF">G4L39_01880</name>
</gene>
<dbReference type="FunFam" id="3.40.50.10470:FF:000006">
    <property type="entry name" value="Methylthioribose-1-phosphate isomerase"/>
    <property type="match status" value="1"/>
</dbReference>
<dbReference type="Pfam" id="PF01008">
    <property type="entry name" value="IF-2B"/>
    <property type="match status" value="1"/>
</dbReference>
<dbReference type="Gene3D" id="3.40.50.10470">
    <property type="entry name" value="Translation initiation factor eif-2b, domain 2"/>
    <property type="match status" value="1"/>
</dbReference>
<dbReference type="InterPro" id="IPR037171">
    <property type="entry name" value="NagB/RpiA_transferase-like"/>
</dbReference>
<feature type="site" description="Transition state stabilizer" evidence="2">
    <location>
        <position position="175"/>
    </location>
</feature>
<organism evidence="4 5">
    <name type="scientific">Limisphaera ngatamarikiensis</name>
    <dbReference type="NCBI Taxonomy" id="1324935"/>
    <lineage>
        <taxon>Bacteria</taxon>
        <taxon>Pseudomonadati</taxon>
        <taxon>Verrucomicrobiota</taxon>
        <taxon>Verrucomicrobiia</taxon>
        <taxon>Limisphaerales</taxon>
        <taxon>Limisphaeraceae</taxon>
        <taxon>Limisphaera</taxon>
    </lineage>
</organism>
<dbReference type="NCBIfam" id="TIGR00524">
    <property type="entry name" value="eIF-2B_rel"/>
    <property type="match status" value="1"/>
</dbReference>
<dbReference type="InterPro" id="IPR005251">
    <property type="entry name" value="IF-M1Pi"/>
</dbReference>
<dbReference type="EC" id="5.3.1.23" evidence="2"/>
<evidence type="ECO:0000256" key="2">
    <source>
        <dbReference type="HAMAP-Rule" id="MF_01678"/>
    </source>
</evidence>
<dbReference type="NCBIfam" id="TIGR00512">
    <property type="entry name" value="salvage_mtnA"/>
    <property type="match status" value="1"/>
</dbReference>
<comment type="function">
    <text evidence="2">Catalyzes the interconversion of methylthioribose-1-phosphate (MTR-1-P) into methylthioribulose-1-phosphate (MTRu-1-P).</text>
</comment>
<dbReference type="Proteomes" id="UP000477311">
    <property type="component" value="Unassembled WGS sequence"/>
</dbReference>